<keyword evidence="7" id="KW-0862">Zinc</keyword>
<evidence type="ECO:0000256" key="7">
    <source>
        <dbReference type="ARBA" id="ARBA00022833"/>
    </source>
</evidence>
<accession>A0A3N2D2F1</accession>
<keyword evidence="5" id="KW-0479">Metal-binding</keyword>
<dbReference type="PANTHER" id="PTHR30616:SF2">
    <property type="entry name" value="PURINE NUCLEOSIDE PHOSPHORYLASE LACC1"/>
    <property type="match status" value="1"/>
</dbReference>
<comment type="catalytic activity">
    <reaction evidence="1">
        <text>inosine + phosphate = alpha-D-ribose 1-phosphate + hypoxanthine</text>
        <dbReference type="Rhea" id="RHEA:27646"/>
        <dbReference type="ChEBI" id="CHEBI:17368"/>
        <dbReference type="ChEBI" id="CHEBI:17596"/>
        <dbReference type="ChEBI" id="CHEBI:43474"/>
        <dbReference type="ChEBI" id="CHEBI:57720"/>
        <dbReference type="EC" id="2.4.2.1"/>
    </reaction>
    <physiologicalReaction direction="left-to-right" evidence="1">
        <dbReference type="Rhea" id="RHEA:27647"/>
    </physiologicalReaction>
</comment>
<evidence type="ECO:0000256" key="5">
    <source>
        <dbReference type="ARBA" id="ARBA00022723"/>
    </source>
</evidence>
<evidence type="ECO:0000256" key="8">
    <source>
        <dbReference type="ARBA" id="ARBA00023008"/>
    </source>
</evidence>
<keyword evidence="6" id="KW-0378">Hydrolase</keyword>
<evidence type="ECO:0000313" key="12">
    <source>
        <dbReference type="EMBL" id="ROR93838.1"/>
    </source>
</evidence>
<keyword evidence="4" id="KW-0808">Transferase</keyword>
<evidence type="ECO:0000256" key="6">
    <source>
        <dbReference type="ARBA" id="ARBA00022801"/>
    </source>
</evidence>
<evidence type="ECO:0000256" key="3">
    <source>
        <dbReference type="ARBA" id="ARBA00007353"/>
    </source>
</evidence>
<dbReference type="InterPro" id="IPR003730">
    <property type="entry name" value="Cu_polyphenol_OxRdtase"/>
</dbReference>
<dbReference type="GO" id="GO:0017061">
    <property type="term" value="F:S-methyl-5-thioadenosine phosphorylase activity"/>
    <property type="evidence" value="ECO:0007669"/>
    <property type="project" value="UniProtKB-EC"/>
</dbReference>
<dbReference type="AlphaFoldDB" id="A0A3N2D2F1"/>
<dbReference type="EMBL" id="RKHQ01000002">
    <property type="protein sequence ID" value="ROR93838.1"/>
    <property type="molecule type" value="Genomic_DNA"/>
</dbReference>
<dbReference type="RefSeq" id="WP_211339252.1">
    <property type="nucleotide sequence ID" value="NZ_RKHQ01000002.1"/>
</dbReference>
<dbReference type="GO" id="GO:0016787">
    <property type="term" value="F:hydrolase activity"/>
    <property type="evidence" value="ECO:0007669"/>
    <property type="project" value="UniProtKB-KW"/>
</dbReference>
<evidence type="ECO:0000256" key="10">
    <source>
        <dbReference type="ARBA" id="ARBA00048968"/>
    </source>
</evidence>
<evidence type="ECO:0000256" key="11">
    <source>
        <dbReference type="ARBA" id="ARBA00049893"/>
    </source>
</evidence>
<evidence type="ECO:0000256" key="1">
    <source>
        <dbReference type="ARBA" id="ARBA00000553"/>
    </source>
</evidence>
<comment type="caution">
    <text evidence="12">The sequence shown here is derived from an EMBL/GenBank/DDBJ whole genome shotgun (WGS) entry which is preliminary data.</text>
</comment>
<comment type="function">
    <text evidence="2">Purine nucleoside enzyme that catalyzes the phosphorolysis of adenosine and inosine nucleosides, yielding D-ribose 1-phosphate and the respective free bases, adenine and hypoxanthine. Also catalyzes the phosphorolysis of S-methyl-5'-thioadenosine into adenine and S-methyl-5-thio-alpha-D-ribose 1-phosphate. Also has adenosine deaminase activity.</text>
</comment>
<evidence type="ECO:0000313" key="13">
    <source>
        <dbReference type="Proteomes" id="UP000275356"/>
    </source>
</evidence>
<keyword evidence="13" id="KW-1185">Reference proteome</keyword>
<proteinExistence type="inferred from homology"/>
<name>A0A3N2D2F1_9MICO</name>
<protein>
    <recommendedName>
        <fullName evidence="14">Purine nucleoside phosphorylase</fullName>
    </recommendedName>
</protein>
<dbReference type="GO" id="GO:0005507">
    <property type="term" value="F:copper ion binding"/>
    <property type="evidence" value="ECO:0007669"/>
    <property type="project" value="TreeGrafter"/>
</dbReference>
<dbReference type="CDD" id="cd16833">
    <property type="entry name" value="YfiH"/>
    <property type="match status" value="1"/>
</dbReference>
<dbReference type="PANTHER" id="PTHR30616">
    <property type="entry name" value="UNCHARACTERIZED PROTEIN YFIH"/>
    <property type="match status" value="1"/>
</dbReference>
<dbReference type="Gene3D" id="3.60.140.10">
    <property type="entry name" value="CNF1/YfiH-like putative cysteine hydrolases"/>
    <property type="match status" value="1"/>
</dbReference>
<dbReference type="InterPro" id="IPR011324">
    <property type="entry name" value="Cytotoxic_necrot_fac-like_cat"/>
</dbReference>
<dbReference type="Pfam" id="PF02578">
    <property type="entry name" value="Cu-oxidase_4"/>
    <property type="match status" value="1"/>
</dbReference>
<gene>
    <name evidence="12" type="ORF">EDD28_3266</name>
</gene>
<evidence type="ECO:0008006" key="14">
    <source>
        <dbReference type="Google" id="ProtNLM"/>
    </source>
</evidence>
<reference evidence="12 13" key="1">
    <citation type="submission" date="2018-11" db="EMBL/GenBank/DDBJ databases">
        <title>Sequencing the genomes of 1000 actinobacteria strains.</title>
        <authorList>
            <person name="Klenk H.-P."/>
        </authorList>
    </citation>
    <scope>NUCLEOTIDE SEQUENCE [LARGE SCALE GENOMIC DNA]</scope>
    <source>
        <strain evidence="12 13">DSM 13521</strain>
    </source>
</reference>
<dbReference type="Proteomes" id="UP000275356">
    <property type="component" value="Unassembled WGS sequence"/>
</dbReference>
<comment type="catalytic activity">
    <reaction evidence="10">
        <text>adenosine + phosphate = alpha-D-ribose 1-phosphate + adenine</text>
        <dbReference type="Rhea" id="RHEA:27642"/>
        <dbReference type="ChEBI" id="CHEBI:16335"/>
        <dbReference type="ChEBI" id="CHEBI:16708"/>
        <dbReference type="ChEBI" id="CHEBI:43474"/>
        <dbReference type="ChEBI" id="CHEBI:57720"/>
        <dbReference type="EC" id="2.4.2.1"/>
    </reaction>
    <physiologicalReaction direction="left-to-right" evidence="10">
        <dbReference type="Rhea" id="RHEA:27643"/>
    </physiologicalReaction>
</comment>
<comment type="similarity">
    <text evidence="3">Belongs to the purine nucleoside phosphorylase YfiH/LACC1 family.</text>
</comment>
<sequence length="274" mass="27696">MTRAAEPGRPGLEVLPAPGLGPGVRAWFTTRRGGVSLPPRDGLNLGAGVGDDPAAVAANRAAVADLVHAPVTWIRAVHGSTVGIVDGAGEVRPVPPAVDGRADGASDIDLLDGDPRLDALVTTTGGRALAALAADCVPVLLAGHDDAGVPRAVGAVHSGRRGVALGVVPRAVAALRALGAARVSAVVGPAICGRCYEVPEAMRAEVSAVVPETWATTRRGTPSLDLPAGVTAQLRAADVRTLDLGLCTQETPWLFSHRRLQPGGRACGVVLLDG</sequence>
<evidence type="ECO:0000256" key="4">
    <source>
        <dbReference type="ARBA" id="ARBA00022679"/>
    </source>
</evidence>
<evidence type="ECO:0000256" key="2">
    <source>
        <dbReference type="ARBA" id="ARBA00003215"/>
    </source>
</evidence>
<organism evidence="12 13">
    <name type="scientific">Salana multivorans</name>
    <dbReference type="NCBI Taxonomy" id="120377"/>
    <lineage>
        <taxon>Bacteria</taxon>
        <taxon>Bacillati</taxon>
        <taxon>Actinomycetota</taxon>
        <taxon>Actinomycetes</taxon>
        <taxon>Micrococcales</taxon>
        <taxon>Beutenbergiaceae</taxon>
        <taxon>Salana</taxon>
    </lineage>
</organism>
<dbReference type="InterPro" id="IPR038371">
    <property type="entry name" value="Cu_polyphenol_OxRdtase_sf"/>
</dbReference>
<dbReference type="SUPFAM" id="SSF64438">
    <property type="entry name" value="CNF1/YfiH-like putative cysteine hydrolases"/>
    <property type="match status" value="1"/>
</dbReference>
<comment type="catalytic activity">
    <reaction evidence="11">
        <text>S-methyl-5'-thioadenosine + phosphate = 5-(methylsulfanyl)-alpha-D-ribose 1-phosphate + adenine</text>
        <dbReference type="Rhea" id="RHEA:11852"/>
        <dbReference type="ChEBI" id="CHEBI:16708"/>
        <dbReference type="ChEBI" id="CHEBI:17509"/>
        <dbReference type="ChEBI" id="CHEBI:43474"/>
        <dbReference type="ChEBI" id="CHEBI:58533"/>
        <dbReference type="EC" id="2.4.2.28"/>
    </reaction>
    <physiologicalReaction direction="left-to-right" evidence="11">
        <dbReference type="Rhea" id="RHEA:11853"/>
    </physiologicalReaction>
</comment>
<comment type="catalytic activity">
    <reaction evidence="9">
        <text>adenosine + H2O + H(+) = inosine + NH4(+)</text>
        <dbReference type="Rhea" id="RHEA:24408"/>
        <dbReference type="ChEBI" id="CHEBI:15377"/>
        <dbReference type="ChEBI" id="CHEBI:15378"/>
        <dbReference type="ChEBI" id="CHEBI:16335"/>
        <dbReference type="ChEBI" id="CHEBI:17596"/>
        <dbReference type="ChEBI" id="CHEBI:28938"/>
        <dbReference type="EC" id="3.5.4.4"/>
    </reaction>
    <physiologicalReaction direction="left-to-right" evidence="9">
        <dbReference type="Rhea" id="RHEA:24409"/>
    </physiologicalReaction>
</comment>
<evidence type="ECO:0000256" key="9">
    <source>
        <dbReference type="ARBA" id="ARBA00047989"/>
    </source>
</evidence>
<keyword evidence="8" id="KW-0186">Copper</keyword>